<dbReference type="SMART" id="SM00282">
    <property type="entry name" value="LamG"/>
    <property type="match status" value="1"/>
</dbReference>
<proteinExistence type="predicted"/>
<dbReference type="AlphaFoldDB" id="A0A7R9HJG9"/>
<dbReference type="InterPro" id="IPR001791">
    <property type="entry name" value="Laminin_G"/>
</dbReference>
<dbReference type="PANTHER" id="PTHR15036:SF85">
    <property type="entry name" value="SP2353, ISOFORM A"/>
    <property type="match status" value="1"/>
</dbReference>
<accession>A0A7R9HJG9</accession>
<dbReference type="EMBL" id="OB792881">
    <property type="protein sequence ID" value="CAD7425074.1"/>
    <property type="molecule type" value="Genomic_DNA"/>
</dbReference>
<comment type="caution">
    <text evidence="1">Lacks conserved residue(s) required for the propagation of feature annotation.</text>
</comment>
<dbReference type="InterPro" id="IPR050372">
    <property type="entry name" value="Neurexin-related_CASP"/>
</dbReference>
<protein>
    <recommendedName>
        <fullName evidence="3">Laminin G domain-containing protein</fullName>
    </recommendedName>
</protein>
<gene>
    <name evidence="4" type="ORF">TMSB3V08_LOCUS1993</name>
</gene>
<dbReference type="PANTHER" id="PTHR15036">
    <property type="entry name" value="PIKACHURIN-LIKE PROTEIN"/>
    <property type="match status" value="1"/>
</dbReference>
<organism evidence="4">
    <name type="scientific">Timema monikensis</name>
    <dbReference type="NCBI Taxonomy" id="170555"/>
    <lineage>
        <taxon>Eukaryota</taxon>
        <taxon>Metazoa</taxon>
        <taxon>Ecdysozoa</taxon>
        <taxon>Arthropoda</taxon>
        <taxon>Hexapoda</taxon>
        <taxon>Insecta</taxon>
        <taxon>Pterygota</taxon>
        <taxon>Neoptera</taxon>
        <taxon>Polyneoptera</taxon>
        <taxon>Phasmatodea</taxon>
        <taxon>Timematodea</taxon>
        <taxon>Timematoidea</taxon>
        <taxon>Timematidae</taxon>
        <taxon>Timema</taxon>
    </lineage>
</organism>
<evidence type="ECO:0000259" key="3">
    <source>
        <dbReference type="PROSITE" id="PS50025"/>
    </source>
</evidence>
<name>A0A7R9HJG9_9NEOP</name>
<reference evidence="4" key="1">
    <citation type="submission" date="2020-11" db="EMBL/GenBank/DDBJ databases">
        <authorList>
            <person name="Tran Van P."/>
        </authorList>
    </citation>
    <scope>NUCLEOTIDE SEQUENCE</scope>
</reference>
<feature type="region of interest" description="Disordered" evidence="2">
    <location>
        <begin position="1"/>
        <end position="20"/>
    </location>
</feature>
<dbReference type="Pfam" id="PF02210">
    <property type="entry name" value="Laminin_G_2"/>
    <property type="match status" value="1"/>
</dbReference>
<dbReference type="CDD" id="cd00110">
    <property type="entry name" value="LamG"/>
    <property type="match status" value="1"/>
</dbReference>
<sequence>MFAYRPRRFPPPLESPNTKPPAVTFHRDLLNNSNIERDDMDYLNLALKDGGVTLTMNLGNGKLEMSIKPNKVRFDDNQWHKVTVHRKVQELANALVVLSSTAEDGEIVAQISVRSCVQYWSLFQLSAVVDGVYSEHSHTAGTFTMLSSSRVYVGGSLNTHALPGSKIHSNFVGCLRKVRLTFLHFLH</sequence>
<dbReference type="SUPFAM" id="SSF49899">
    <property type="entry name" value="Concanavalin A-like lectins/glucanases"/>
    <property type="match status" value="1"/>
</dbReference>
<evidence type="ECO:0000313" key="4">
    <source>
        <dbReference type="EMBL" id="CAD7425074.1"/>
    </source>
</evidence>
<dbReference type="GO" id="GO:0016020">
    <property type="term" value="C:membrane"/>
    <property type="evidence" value="ECO:0007669"/>
    <property type="project" value="UniProtKB-SubCell"/>
</dbReference>
<dbReference type="PROSITE" id="PS50025">
    <property type="entry name" value="LAM_G_DOMAIN"/>
    <property type="match status" value="1"/>
</dbReference>
<dbReference type="InterPro" id="IPR013320">
    <property type="entry name" value="ConA-like_dom_sf"/>
</dbReference>
<dbReference type="Gene3D" id="2.60.120.200">
    <property type="match status" value="1"/>
</dbReference>
<evidence type="ECO:0000256" key="2">
    <source>
        <dbReference type="SAM" id="MobiDB-lite"/>
    </source>
</evidence>
<feature type="domain" description="Laminin G" evidence="3">
    <location>
        <begin position="1"/>
        <end position="187"/>
    </location>
</feature>
<evidence type="ECO:0000256" key="1">
    <source>
        <dbReference type="PROSITE-ProRule" id="PRU00122"/>
    </source>
</evidence>